<dbReference type="STRING" id="145388.A0A0D2M8G5"/>
<name>A0A0D2M8G5_9CHLO</name>
<dbReference type="Pfam" id="PF16399">
    <property type="entry name" value="Aquarius_N_1st"/>
    <property type="match status" value="1"/>
</dbReference>
<accession>A0A0D2M8G5</accession>
<evidence type="ECO:0000259" key="1">
    <source>
        <dbReference type="Pfam" id="PF16399"/>
    </source>
</evidence>
<evidence type="ECO:0000313" key="2">
    <source>
        <dbReference type="EMBL" id="KIY91735.1"/>
    </source>
</evidence>
<dbReference type="RefSeq" id="XP_013890755.1">
    <property type="nucleotide sequence ID" value="XM_014035301.1"/>
</dbReference>
<protein>
    <submittedName>
        <fullName evidence="2">Intron-binding protein aquarius</fullName>
    </submittedName>
</protein>
<dbReference type="AlphaFoldDB" id="A0A0D2M8G5"/>
<organism evidence="2 3">
    <name type="scientific">Monoraphidium neglectum</name>
    <dbReference type="NCBI Taxonomy" id="145388"/>
    <lineage>
        <taxon>Eukaryota</taxon>
        <taxon>Viridiplantae</taxon>
        <taxon>Chlorophyta</taxon>
        <taxon>core chlorophytes</taxon>
        <taxon>Chlorophyceae</taxon>
        <taxon>CS clade</taxon>
        <taxon>Sphaeropleales</taxon>
        <taxon>Selenastraceae</taxon>
        <taxon>Monoraphidium</taxon>
    </lineage>
</organism>
<dbReference type="OrthoDB" id="1879at2759"/>
<keyword evidence="3" id="KW-1185">Reference proteome</keyword>
<gene>
    <name evidence="2" type="ORF">MNEG_16229</name>
</gene>
<proteinExistence type="predicted"/>
<dbReference type="KEGG" id="mng:MNEG_16229"/>
<sequence length="171" mass="19524">MRLHPNSPRFRQLLDLASFYLDFPIDDHTGEPLKEDDVLGRHYEKVTQLQRLFFRHWPQLKDLALSNCAAVDKRDALRRELGALADDELARLVCRQLRLASESDPWAARREFLEEVVVSAYERRRGQRAAINAMPLYPSEAVLWDEAQCGLLGWGGSVDGVSPVSHVGMRV</sequence>
<evidence type="ECO:0000313" key="3">
    <source>
        <dbReference type="Proteomes" id="UP000054498"/>
    </source>
</evidence>
<dbReference type="InterPro" id="IPR032174">
    <property type="entry name" value="Aquarius_N"/>
</dbReference>
<feature type="domain" description="RNA helicase aquarius N-terminal" evidence="1">
    <location>
        <begin position="7"/>
        <end position="125"/>
    </location>
</feature>
<dbReference type="GeneID" id="25733967"/>
<dbReference type="Proteomes" id="UP000054498">
    <property type="component" value="Unassembled WGS sequence"/>
</dbReference>
<dbReference type="EMBL" id="KK106349">
    <property type="protein sequence ID" value="KIY91735.1"/>
    <property type="molecule type" value="Genomic_DNA"/>
</dbReference>
<reference evidence="2 3" key="1">
    <citation type="journal article" date="2013" name="BMC Genomics">
        <title>Reconstruction of the lipid metabolism for the microalga Monoraphidium neglectum from its genome sequence reveals characteristics suitable for biofuel production.</title>
        <authorList>
            <person name="Bogen C."/>
            <person name="Al-Dilaimi A."/>
            <person name="Albersmeier A."/>
            <person name="Wichmann J."/>
            <person name="Grundmann M."/>
            <person name="Rupp O."/>
            <person name="Lauersen K.J."/>
            <person name="Blifernez-Klassen O."/>
            <person name="Kalinowski J."/>
            <person name="Goesmann A."/>
            <person name="Mussgnug J.H."/>
            <person name="Kruse O."/>
        </authorList>
    </citation>
    <scope>NUCLEOTIDE SEQUENCE [LARGE SCALE GENOMIC DNA]</scope>
    <source>
        <strain evidence="2 3">SAG 48.87</strain>
    </source>
</reference>